<dbReference type="PIRSF" id="PIRSF000446">
    <property type="entry name" value="Mct"/>
    <property type="match status" value="1"/>
</dbReference>
<dbReference type="SUPFAM" id="SSF55048">
    <property type="entry name" value="Probable ACP-binding domain of malonyl-CoA ACP transacylase"/>
    <property type="match status" value="1"/>
</dbReference>
<dbReference type="InterPro" id="IPR024925">
    <property type="entry name" value="Malonyl_CoA-ACP_transAc"/>
</dbReference>
<evidence type="ECO:0000256" key="2">
    <source>
        <dbReference type="ARBA" id="ARBA00018953"/>
    </source>
</evidence>
<dbReference type="OrthoDB" id="9808564at2"/>
<dbReference type="PANTHER" id="PTHR42681">
    <property type="entry name" value="MALONYL-COA-ACYL CARRIER PROTEIN TRANSACYLASE, MITOCHONDRIAL"/>
    <property type="match status" value="1"/>
</dbReference>
<comment type="similarity">
    <text evidence="6">Belongs to the fabD family.</text>
</comment>
<dbReference type="InterPro" id="IPR001227">
    <property type="entry name" value="Ac_transferase_dom_sf"/>
</dbReference>
<protein>
    <recommendedName>
        <fullName evidence="2 6">Malonyl CoA-acyl carrier protein transacylase</fullName>
        <ecNumber evidence="1 6">2.3.1.39</ecNumber>
    </recommendedName>
</protein>
<evidence type="ECO:0000313" key="9">
    <source>
        <dbReference type="EMBL" id="CDH45771.1"/>
    </source>
</evidence>
<dbReference type="GO" id="GO:0005829">
    <property type="term" value="C:cytosol"/>
    <property type="evidence" value="ECO:0007669"/>
    <property type="project" value="TreeGrafter"/>
</dbReference>
<evidence type="ECO:0000259" key="8">
    <source>
        <dbReference type="SMART" id="SM00827"/>
    </source>
</evidence>
<dbReference type="InterPro" id="IPR016036">
    <property type="entry name" value="Malonyl_transacylase_ACP-bd"/>
</dbReference>
<comment type="catalytic activity">
    <reaction evidence="5 6">
        <text>holo-[ACP] + malonyl-CoA = malonyl-[ACP] + CoA</text>
        <dbReference type="Rhea" id="RHEA:41792"/>
        <dbReference type="Rhea" id="RHEA-COMP:9623"/>
        <dbReference type="Rhea" id="RHEA-COMP:9685"/>
        <dbReference type="ChEBI" id="CHEBI:57287"/>
        <dbReference type="ChEBI" id="CHEBI:57384"/>
        <dbReference type="ChEBI" id="CHEBI:64479"/>
        <dbReference type="ChEBI" id="CHEBI:78449"/>
        <dbReference type="EC" id="2.3.1.39"/>
    </reaction>
</comment>
<evidence type="ECO:0000256" key="6">
    <source>
        <dbReference type="PIRNR" id="PIRNR000446"/>
    </source>
</evidence>
<keyword evidence="3 6" id="KW-0808">Transferase</keyword>
<reference evidence="9 10" key="1">
    <citation type="journal article" date="2014" name="ISME J.">
        <title>Candidatus Competibacter-lineage genomes retrieved from metagenomes reveal functional metabolic diversity.</title>
        <authorList>
            <person name="McIlroy S.J."/>
            <person name="Albertsen M."/>
            <person name="Andresen E.K."/>
            <person name="Saunders A.M."/>
            <person name="Kristiansen R."/>
            <person name="Stokholm-Bjerregaard M."/>
            <person name="Nielsen K.L."/>
            <person name="Nielsen P.H."/>
        </authorList>
    </citation>
    <scope>NUCLEOTIDE SEQUENCE [LARGE SCALE GENOMIC DNA]</scope>
    <source>
        <strain evidence="9 10">Run_B_J11</strain>
    </source>
</reference>
<evidence type="ECO:0000256" key="3">
    <source>
        <dbReference type="ARBA" id="ARBA00022679"/>
    </source>
</evidence>
<organism evidence="9 10">
    <name type="scientific">Candidatus Contendobacter odensis Run_B_J11</name>
    <dbReference type="NCBI Taxonomy" id="1400861"/>
    <lineage>
        <taxon>Bacteria</taxon>
        <taxon>Pseudomonadati</taxon>
        <taxon>Pseudomonadota</taxon>
        <taxon>Gammaproteobacteria</taxon>
        <taxon>Candidatus Competibacteraceae</taxon>
        <taxon>Candidatus Contendibacter</taxon>
    </lineage>
</organism>
<dbReference type="Pfam" id="PF00698">
    <property type="entry name" value="Acyl_transf_1"/>
    <property type="match status" value="1"/>
</dbReference>
<dbReference type="InterPro" id="IPR016035">
    <property type="entry name" value="Acyl_Trfase/lysoPLipase"/>
</dbReference>
<evidence type="ECO:0000256" key="4">
    <source>
        <dbReference type="ARBA" id="ARBA00023315"/>
    </source>
</evidence>
<dbReference type="InterPro" id="IPR014043">
    <property type="entry name" value="Acyl_transferase_dom"/>
</dbReference>
<dbReference type="SMART" id="SM00827">
    <property type="entry name" value="PKS_AT"/>
    <property type="match status" value="1"/>
</dbReference>
<dbReference type="Gene3D" id="3.30.70.250">
    <property type="entry name" value="Malonyl-CoA ACP transacylase, ACP-binding"/>
    <property type="match status" value="1"/>
</dbReference>
<evidence type="ECO:0000256" key="1">
    <source>
        <dbReference type="ARBA" id="ARBA00013258"/>
    </source>
</evidence>
<dbReference type="AlphaFoldDB" id="A0A7U7J502"/>
<dbReference type="SUPFAM" id="SSF52151">
    <property type="entry name" value="FabD/lysophospholipase-like"/>
    <property type="match status" value="1"/>
</dbReference>
<evidence type="ECO:0000313" key="10">
    <source>
        <dbReference type="Proteomes" id="UP000019184"/>
    </source>
</evidence>
<gene>
    <name evidence="9" type="ORF">BN874_290012</name>
</gene>
<dbReference type="Gene3D" id="3.40.366.10">
    <property type="entry name" value="Malonyl-Coenzyme A Acyl Carrier Protein, domain 2"/>
    <property type="match status" value="1"/>
</dbReference>
<dbReference type="GO" id="GO:0006633">
    <property type="term" value="P:fatty acid biosynthetic process"/>
    <property type="evidence" value="ECO:0007669"/>
    <property type="project" value="TreeGrafter"/>
</dbReference>
<feature type="active site" evidence="7">
    <location>
        <position position="200"/>
    </location>
</feature>
<evidence type="ECO:0000256" key="5">
    <source>
        <dbReference type="ARBA" id="ARBA00048462"/>
    </source>
</evidence>
<dbReference type="GO" id="GO:0004314">
    <property type="term" value="F:[acyl-carrier-protein] S-malonyltransferase activity"/>
    <property type="evidence" value="ECO:0007669"/>
    <property type="project" value="UniProtKB-EC"/>
</dbReference>
<sequence length="327" mass="36010">MSSQDQQIVFVFPGQGSQYVGMGSDLLRDFPVAQRRYEQANDIVGYDLAKLCLEGPEEDLKLTRHTQPALLTHSLVCLDIFRELTEGQVQPALTAGHSLGEYCALVAAGALDFETALRLVQKRGECMGTYGDGEMLAFPLHLDNIQSLAEKHYCAIAASNLPDQTVVGGRGEDLDRLTEDALAHFPRKKPTRLKTEGAFHTFYMITAALHFRPVLDAAEMHAPTLRVLSNYSGTHHDPDPATIKTRLFYQLFHPVNWIGNLETAFRDGVTTMVEFGGGLGSGANPEDKRPNLESMVKKALRGSDYSVHYHAAINSQTLRQTAAALQP</sequence>
<accession>A0A7U7J502</accession>
<feature type="active site" evidence="7">
    <location>
        <position position="98"/>
    </location>
</feature>
<keyword evidence="10" id="KW-1185">Reference proteome</keyword>
<dbReference type="PANTHER" id="PTHR42681:SF1">
    <property type="entry name" value="MALONYL-COA-ACYL CARRIER PROTEIN TRANSACYLASE, MITOCHONDRIAL"/>
    <property type="match status" value="1"/>
</dbReference>
<dbReference type="EC" id="2.3.1.39" evidence="1 6"/>
<dbReference type="RefSeq" id="WP_051497792.1">
    <property type="nucleotide sequence ID" value="NZ_CBTK010000212.1"/>
</dbReference>
<dbReference type="Proteomes" id="UP000019184">
    <property type="component" value="Unassembled WGS sequence"/>
</dbReference>
<proteinExistence type="inferred from homology"/>
<dbReference type="EMBL" id="CBTK010000212">
    <property type="protein sequence ID" value="CDH45771.1"/>
    <property type="molecule type" value="Genomic_DNA"/>
</dbReference>
<dbReference type="InterPro" id="IPR050858">
    <property type="entry name" value="Mal-CoA-ACP_Trans/PKS_FabD"/>
</dbReference>
<feature type="domain" description="Malonyl-CoA:ACP transacylase (MAT)" evidence="8">
    <location>
        <begin position="11"/>
        <end position="299"/>
    </location>
</feature>
<evidence type="ECO:0000256" key="7">
    <source>
        <dbReference type="PIRSR" id="PIRSR000446-1"/>
    </source>
</evidence>
<name>A0A7U7J502_9GAMM</name>
<keyword evidence="4 6" id="KW-0012">Acyltransferase</keyword>
<comment type="caution">
    <text evidence="9">The sequence shown here is derived from an EMBL/GenBank/DDBJ whole genome shotgun (WGS) entry which is preliminary data.</text>
</comment>